<keyword evidence="6 13" id="KW-0358">Heparin-binding</keyword>
<evidence type="ECO:0000256" key="7">
    <source>
        <dbReference type="ARBA" id="ARBA00022729"/>
    </source>
</evidence>
<dbReference type="SUPFAM" id="SSF57288">
    <property type="entry name" value="Midkine"/>
    <property type="match status" value="2"/>
</dbReference>
<dbReference type="FunFam" id="2.20.60.10:FF:000002">
    <property type="entry name" value="Midkine a"/>
    <property type="match status" value="1"/>
</dbReference>
<comment type="similarity">
    <text evidence="2 13">Belongs to the pleiotrophin family.</text>
</comment>
<evidence type="ECO:0000256" key="10">
    <source>
        <dbReference type="ARBA" id="ARBA00023157"/>
    </source>
</evidence>
<dbReference type="SMART" id="SM00193">
    <property type="entry name" value="PTN"/>
    <property type="match status" value="1"/>
</dbReference>
<dbReference type="InterPro" id="IPR020091">
    <property type="entry name" value="PTN/MK_diS_sf"/>
</dbReference>
<evidence type="ECO:0000256" key="1">
    <source>
        <dbReference type="ARBA" id="ARBA00004613"/>
    </source>
</evidence>
<feature type="domain" description="Pleiotrophin/Midkine N-terminal" evidence="15">
    <location>
        <begin position="23"/>
        <end position="79"/>
    </location>
</feature>
<evidence type="ECO:0000259" key="14">
    <source>
        <dbReference type="Pfam" id="PF01091"/>
    </source>
</evidence>
<keyword evidence="11 13" id="KW-0497">Mitogen</keyword>
<proteinExistence type="inferred from homology"/>
<comment type="caution">
    <text evidence="16">The sequence shown here is derived from an EMBL/GenBank/DDBJ whole genome shotgun (WGS) entry which is preliminary data.</text>
</comment>
<keyword evidence="8" id="KW-0044">Antibiotic</keyword>
<dbReference type="Gene3D" id="2.30.90.10">
    <property type="entry name" value="Heparin-binding Growth Factor, Midkine, Chain A- C-terminal Domain"/>
    <property type="match status" value="1"/>
</dbReference>
<dbReference type="PANTHER" id="PTHR13850">
    <property type="entry name" value="PLEIOTROPHIN FAMILY MEMBER"/>
    <property type="match status" value="1"/>
</dbReference>
<keyword evidence="9 13" id="KW-0339">Growth factor</keyword>
<dbReference type="Pfam" id="PF05196">
    <property type="entry name" value="PTN_MK_N"/>
    <property type="match status" value="1"/>
</dbReference>
<dbReference type="GO" id="GO:0005576">
    <property type="term" value="C:extracellular region"/>
    <property type="evidence" value="ECO:0007669"/>
    <property type="project" value="UniProtKB-SubCell"/>
</dbReference>
<dbReference type="InterPro" id="IPR020090">
    <property type="entry name" value="PTN/MK_C_dom"/>
</dbReference>
<dbReference type="FunFam" id="2.30.90.10:FF:000001">
    <property type="entry name" value="Pleiotrophin"/>
    <property type="match status" value="1"/>
</dbReference>
<dbReference type="Gene3D" id="2.20.60.10">
    <property type="entry name" value="Pleiotrophin/Midkine, N-terminal domain"/>
    <property type="match status" value="1"/>
</dbReference>
<feature type="signal peptide" evidence="13">
    <location>
        <begin position="1"/>
        <end position="21"/>
    </location>
</feature>
<dbReference type="InterPro" id="IPR038130">
    <property type="entry name" value="PTN/MK_C_dom_sf"/>
</dbReference>
<dbReference type="Pfam" id="PF01091">
    <property type="entry name" value="PTN_MK_C"/>
    <property type="match status" value="1"/>
</dbReference>
<keyword evidence="7 13" id="KW-0732">Signal</keyword>
<keyword evidence="5" id="KW-0929">Antimicrobial</keyword>
<keyword evidence="10 13" id="KW-1015">Disulfide bond</keyword>
<protein>
    <recommendedName>
        <fullName evidence="13">Midkine</fullName>
        <shortName evidence="13">MK</shortName>
    </recommendedName>
</protein>
<keyword evidence="3" id="KW-0217">Developmental protein</keyword>
<dbReference type="PRINTS" id="PR00269">
    <property type="entry name" value="PTNMIDKINE"/>
</dbReference>
<dbReference type="EMBL" id="DYDO01000010">
    <property type="protein sequence ID" value="DBA17493.1"/>
    <property type="molecule type" value="Genomic_DNA"/>
</dbReference>
<sequence>MELRALCIIVLVAILAVSSQAAKNKKDKGKKGGSDCSEWKWGPCVPNKQDCGLGTREGTCKEETNKLKCKIPCNWKKPFGADCKYKFNNWGECNTETGVKIRTGTLKKAMYNAECQQTVEATKPCSVKIKSKSKGKKGKGKD</sequence>
<evidence type="ECO:0000313" key="17">
    <source>
        <dbReference type="Proteomes" id="UP001181693"/>
    </source>
</evidence>
<evidence type="ECO:0000256" key="6">
    <source>
        <dbReference type="ARBA" id="ARBA00022674"/>
    </source>
</evidence>
<dbReference type="InterPro" id="IPR037122">
    <property type="entry name" value="PTN/MK_N_dom_sf"/>
</dbReference>
<comment type="function">
    <text evidence="13">Secreted protein that functions as cytokine and growth factor and mediates its signal through cell-surface proteoglycan and non-proteoglycan receptors. Regulates many processes like inflammatory response, cell proliferation, cell adhesion, cell growth, cell survival, tissue regeneration, cell differentiation and cell migration.</text>
</comment>
<accession>A0AAV2ZU90</accession>
<reference evidence="16" key="1">
    <citation type="thesis" date="2020" institute="ProQuest LLC" country="789 East Eisenhower Parkway, Ann Arbor, MI, USA">
        <title>Comparative Genomics and Chromosome Evolution.</title>
        <authorList>
            <person name="Mudd A.B."/>
        </authorList>
    </citation>
    <scope>NUCLEOTIDE SEQUENCE</scope>
    <source>
        <strain evidence="16">1538</strain>
        <tissue evidence="16">Blood</tissue>
    </source>
</reference>
<evidence type="ECO:0000256" key="2">
    <source>
        <dbReference type="ARBA" id="ARBA00005403"/>
    </source>
</evidence>
<dbReference type="Proteomes" id="UP001181693">
    <property type="component" value="Unassembled WGS sequence"/>
</dbReference>
<evidence type="ECO:0000256" key="3">
    <source>
        <dbReference type="ARBA" id="ARBA00022473"/>
    </source>
</evidence>
<evidence type="ECO:0000313" key="16">
    <source>
        <dbReference type="EMBL" id="DBA17493.1"/>
    </source>
</evidence>
<evidence type="ECO:0000256" key="5">
    <source>
        <dbReference type="ARBA" id="ARBA00022529"/>
    </source>
</evidence>
<dbReference type="PANTHER" id="PTHR13850:SF2">
    <property type="entry name" value="MIDKINE"/>
    <property type="match status" value="1"/>
</dbReference>
<dbReference type="InterPro" id="IPR000762">
    <property type="entry name" value="Midkine_heparin-bd_GF"/>
</dbReference>
<dbReference type="GO" id="GO:0042742">
    <property type="term" value="P:defense response to bacterium"/>
    <property type="evidence" value="ECO:0007669"/>
    <property type="project" value="UniProtKB-KW"/>
</dbReference>
<evidence type="ECO:0000256" key="13">
    <source>
        <dbReference type="RuleBase" id="RU369117"/>
    </source>
</evidence>
<gene>
    <name evidence="16" type="ORF">GDO54_002927</name>
</gene>
<keyword evidence="17" id="KW-1185">Reference proteome</keyword>
<dbReference type="GO" id="GO:0008083">
    <property type="term" value="F:growth factor activity"/>
    <property type="evidence" value="ECO:0007669"/>
    <property type="project" value="UniProtKB-UniRule"/>
</dbReference>
<feature type="chain" id="PRO_5043095454" description="Midkine" evidence="13">
    <location>
        <begin position="22"/>
        <end position="142"/>
    </location>
</feature>
<dbReference type="GO" id="GO:0008201">
    <property type="term" value="F:heparin binding"/>
    <property type="evidence" value="ECO:0007669"/>
    <property type="project" value="UniProtKB-UniRule"/>
</dbReference>
<evidence type="ECO:0000256" key="4">
    <source>
        <dbReference type="ARBA" id="ARBA00022525"/>
    </source>
</evidence>
<keyword evidence="4 13" id="KW-0964">Secreted</keyword>
<evidence type="ECO:0000259" key="15">
    <source>
        <dbReference type="Pfam" id="PF05196"/>
    </source>
</evidence>
<feature type="domain" description="Pleiotrophin/Midkine C-terminal" evidence="14">
    <location>
        <begin position="80"/>
        <end position="141"/>
    </location>
</feature>
<dbReference type="AlphaFoldDB" id="A0AAV2ZU90"/>
<dbReference type="GO" id="GO:0051781">
    <property type="term" value="P:positive regulation of cell division"/>
    <property type="evidence" value="ECO:0007669"/>
    <property type="project" value="UniProtKB-UniRule"/>
</dbReference>
<dbReference type="InterPro" id="IPR020089">
    <property type="entry name" value="PTN/MK_N_dom"/>
</dbReference>
<name>A0AAV2ZU90_PYXAD</name>
<evidence type="ECO:0000256" key="8">
    <source>
        <dbReference type="ARBA" id="ARBA00023022"/>
    </source>
</evidence>
<evidence type="ECO:0000256" key="11">
    <source>
        <dbReference type="ARBA" id="ARBA00023246"/>
    </source>
</evidence>
<comment type="subcellular location">
    <subcellularLocation>
        <location evidence="1 13">Secreted</location>
    </subcellularLocation>
</comment>
<organism evidence="16 17">
    <name type="scientific">Pyxicephalus adspersus</name>
    <name type="common">African bullfrog</name>
    <dbReference type="NCBI Taxonomy" id="30357"/>
    <lineage>
        <taxon>Eukaryota</taxon>
        <taxon>Metazoa</taxon>
        <taxon>Chordata</taxon>
        <taxon>Craniata</taxon>
        <taxon>Vertebrata</taxon>
        <taxon>Euteleostomi</taxon>
        <taxon>Amphibia</taxon>
        <taxon>Batrachia</taxon>
        <taxon>Anura</taxon>
        <taxon>Neobatrachia</taxon>
        <taxon>Ranoidea</taxon>
        <taxon>Pyxicephalidae</taxon>
        <taxon>Pyxicephalinae</taxon>
        <taxon>Pyxicephalus</taxon>
    </lineage>
</organism>
<comment type="function">
    <text evidence="12">Secreted protein that functions as a cytokine and growth factor and mediates its signal through cell-surface proteoglycan and non-proteoglycan receptors. Binds cell-surface proteoglycan receptors via their chondroitin sulfate (CS) groups. Thereby regulates many processes like inflammatory response, cell proliferation, cell adhesion, cell growth, cell survival, tissue regeneration, cell differentiation and cell migration. Inhibits mesoderm formation and promotes neural formation during development. Plays a role in development of the neuromuscular junction (NMJ). Has antibacterial activity against both Gram-positive and Gram-negative bacteria.</text>
</comment>
<evidence type="ECO:0000256" key="9">
    <source>
        <dbReference type="ARBA" id="ARBA00023030"/>
    </source>
</evidence>
<evidence type="ECO:0000256" key="12">
    <source>
        <dbReference type="ARBA" id="ARBA00054253"/>
    </source>
</evidence>